<evidence type="ECO:0000313" key="1">
    <source>
        <dbReference type="EMBL" id="SVE04261.1"/>
    </source>
</evidence>
<proteinExistence type="predicted"/>
<name>A0A383A9H0_9ZZZZ</name>
<dbReference type="AlphaFoldDB" id="A0A383A9H0"/>
<reference evidence="1" key="1">
    <citation type="submission" date="2018-05" db="EMBL/GenBank/DDBJ databases">
        <authorList>
            <person name="Lanie J.A."/>
            <person name="Ng W.-L."/>
            <person name="Kazmierczak K.M."/>
            <person name="Andrzejewski T.M."/>
            <person name="Davidsen T.M."/>
            <person name="Wayne K.J."/>
            <person name="Tettelin H."/>
            <person name="Glass J.I."/>
            <person name="Rusch D."/>
            <person name="Podicherti R."/>
            <person name="Tsui H.-C.T."/>
            <person name="Winkler M.E."/>
        </authorList>
    </citation>
    <scope>NUCLEOTIDE SEQUENCE</scope>
</reference>
<dbReference type="EMBL" id="UINC01190214">
    <property type="protein sequence ID" value="SVE04261.1"/>
    <property type="molecule type" value="Genomic_DNA"/>
</dbReference>
<organism evidence="1">
    <name type="scientific">marine metagenome</name>
    <dbReference type="NCBI Taxonomy" id="408172"/>
    <lineage>
        <taxon>unclassified sequences</taxon>
        <taxon>metagenomes</taxon>
        <taxon>ecological metagenomes</taxon>
    </lineage>
</organism>
<feature type="non-terminal residue" evidence="1">
    <location>
        <position position="34"/>
    </location>
</feature>
<sequence length="34" mass="3372">MAGPALLESFILDKLAFGGARPNQVLVSIGGTGA</sequence>
<gene>
    <name evidence="1" type="ORF">METZ01_LOCUS457115</name>
</gene>
<protein>
    <submittedName>
        <fullName evidence="1">Uncharacterized protein</fullName>
    </submittedName>
</protein>
<accession>A0A383A9H0</accession>